<sequence length="188" mass="19712">MTGDVVTGDVVTGDVVTGDVVTGDAVTGDAVTGTDCAQEFDEWLGRVGALFEAVRFTCTHRLADPALAEQVSVQVVAGMVARPAVFRYFGLPFSGRIAKLAEGLIATADAGGLAVVCGWRELRGRIANLPHEHREPLVVTCLRGGDAEELAAVLACDVAVAEGRHEAMLAYVEELVRPGTAPVRVERG</sequence>
<name>A0ABS6UGL2_9PSEU</name>
<reference evidence="1 2" key="1">
    <citation type="submission" date="2020-11" db="EMBL/GenBank/DDBJ databases">
        <title>Pseudonocardia abyssalis sp. nov. and Pseudonocardia oceani sp. nov., description and phylogenomic analysis of two novel actinomycetes isolated from the deep Southern Ocean.</title>
        <authorList>
            <person name="Parra J."/>
        </authorList>
    </citation>
    <scope>NUCLEOTIDE SEQUENCE [LARGE SCALE GENOMIC DNA]</scope>
    <source>
        <strain evidence="2">KRD185</strain>
    </source>
</reference>
<dbReference type="RefSeq" id="WP_218594774.1">
    <property type="nucleotide sequence ID" value="NZ_JADQDE010000349.1"/>
</dbReference>
<comment type="caution">
    <text evidence="1">The sequence shown here is derived from an EMBL/GenBank/DDBJ whole genome shotgun (WGS) entry which is preliminary data.</text>
</comment>
<proteinExistence type="predicted"/>
<protein>
    <submittedName>
        <fullName evidence="1">Uncharacterized protein</fullName>
    </submittedName>
</protein>
<evidence type="ECO:0000313" key="2">
    <source>
        <dbReference type="Proteomes" id="UP000694300"/>
    </source>
</evidence>
<dbReference type="EMBL" id="JADQDF010000001">
    <property type="protein sequence ID" value="MBW0131392.1"/>
    <property type="molecule type" value="Genomic_DNA"/>
</dbReference>
<keyword evidence="2" id="KW-1185">Reference proteome</keyword>
<evidence type="ECO:0000313" key="1">
    <source>
        <dbReference type="EMBL" id="MBW0131392.1"/>
    </source>
</evidence>
<gene>
    <name evidence="1" type="ORF">I4I82_27470</name>
</gene>
<dbReference type="Proteomes" id="UP000694300">
    <property type="component" value="Unassembled WGS sequence"/>
</dbReference>
<organism evidence="1 2">
    <name type="scientific">Pseudonocardia oceani</name>
    <dbReference type="NCBI Taxonomy" id="2792013"/>
    <lineage>
        <taxon>Bacteria</taxon>
        <taxon>Bacillati</taxon>
        <taxon>Actinomycetota</taxon>
        <taxon>Actinomycetes</taxon>
        <taxon>Pseudonocardiales</taxon>
        <taxon>Pseudonocardiaceae</taxon>
        <taxon>Pseudonocardia</taxon>
    </lineage>
</organism>
<accession>A0ABS6UGL2</accession>